<feature type="compositionally biased region" description="Gly residues" evidence="2">
    <location>
        <begin position="833"/>
        <end position="855"/>
    </location>
</feature>
<feature type="compositionally biased region" description="Basic and acidic residues" evidence="2">
    <location>
        <begin position="1"/>
        <end position="15"/>
    </location>
</feature>
<comment type="caution">
    <text evidence="3">The sequence shown here is derived from an EMBL/GenBank/DDBJ whole genome shotgun (WGS) entry which is preliminary data.</text>
</comment>
<feature type="compositionally biased region" description="Acidic residues" evidence="2">
    <location>
        <begin position="116"/>
        <end position="147"/>
    </location>
</feature>
<feature type="region of interest" description="Disordered" evidence="2">
    <location>
        <begin position="57"/>
        <end position="175"/>
    </location>
</feature>
<protein>
    <submittedName>
        <fullName evidence="3">Uncharacterized protein</fullName>
    </submittedName>
</protein>
<feature type="compositionally biased region" description="Gly residues" evidence="2">
    <location>
        <begin position="716"/>
        <end position="735"/>
    </location>
</feature>
<evidence type="ECO:0000313" key="4">
    <source>
        <dbReference type="Proteomes" id="UP000325113"/>
    </source>
</evidence>
<keyword evidence="1" id="KW-0175">Coiled coil</keyword>
<organism evidence="3 4">
    <name type="scientific">Cafeteria roenbergensis</name>
    <name type="common">Marine flagellate</name>
    <dbReference type="NCBI Taxonomy" id="33653"/>
    <lineage>
        <taxon>Eukaryota</taxon>
        <taxon>Sar</taxon>
        <taxon>Stramenopiles</taxon>
        <taxon>Bigyra</taxon>
        <taxon>Opalozoa</taxon>
        <taxon>Bicosoecida</taxon>
        <taxon>Cafeteriaceae</taxon>
        <taxon>Cafeteria</taxon>
    </lineage>
</organism>
<accession>A0A5A8DQK4</accession>
<dbReference type="PANTHER" id="PTHR21694:SF18">
    <property type="entry name" value="COILED-COIL DOMAIN-CONTAINING PROTEIN 63"/>
    <property type="match status" value="1"/>
</dbReference>
<sequence length="1047" mass="108945">MADPGFIRDEAELASRKPPARQLFADGGHRLMPFAAVDSGPEKDEYAMRADRQDAFEDATGMARAPDGSTGLTDGQLARATTGDNLDGVFPRAGMARPLQRHPSPAKSASRRDYGSDDGLEGAGGEDEDAGAGADDDFDDDDDDDEGLGARAAGSDSDEAGGGDVPVYRPRPLSRGRLLAAVEGGKEEDAEEDADSVARALNADPAEGARSEKEKEMFQLQAQIRTIMANKQVLRRQARNLRREQIGFKRAIATLEAERSAMGGRDAVVENDKTVQRGKEIMTRRIMKARADKMRAVGDNADIRKDIDVRRREKVAMLRACSRLEGDVRALQDATRAQLITIAEADEETRAVETQIAGVIEAARRELRDMETEWERLSAEASKPDFGSGLPSARDRDLDAQVDRELAAAERELLRGKPRQRGIFDGGDPLRKRKRKGAKEGKHAENVAASAAAVMRMRVSTKPSWAPRGTGSTTKPGGSKKAKRRGGSASTTRGTSAGGSTVQSGRAGSAGGASRGGDSATSSGGGSSAGRPQAKTLLRSRWKNAAMHARVGQTQSRVEQLQSAFEELQALVGGSTPQEAVDLVLARKEEVGRLYARVSKLGQEADGIRAEIMECRRAGRSDAVKARVEEAERQGLLSTVGSSLAAAQLRLRRQDAERVALEASLTALRDGLVGVLESLDLGSVVRAAEGDPSGKRKGQKAGSPSRQASTADVTAAGGGGGGGGGGGFGPSGTPGAGTMSGADGRPLSASSAASGAAKSEAPPLNARLLVSYFAAAEQRLYTLLSDYSRLSASSKRREAEASALGRSGSGATAQRDVGARRGSFSRDSVRRGAGAGAGPGAGGAGGAGTGAGAGSGVRMSRAERRRSVDLSVADLRRHQLMQAIQNGAETPADSVMPGGSLLSAGQDDAELGTALSKDALRIGPSVAAALPTTLDSFTKQARAAVRSATGSRGGGSRGGNRRGSAMFRGQAAGAAQAQQAPAPAVLSSLRHGSTAPVERFGPRAQEAFERQSQPAEARGRAAAQALRGPQEARAAVPRIHGMAERAV</sequence>
<name>A0A5A8DQK4_CAFRO</name>
<dbReference type="EMBL" id="VLTM01000005">
    <property type="protein sequence ID" value="KAA0167429.1"/>
    <property type="molecule type" value="Genomic_DNA"/>
</dbReference>
<evidence type="ECO:0000313" key="3">
    <source>
        <dbReference type="EMBL" id="KAA0167429.1"/>
    </source>
</evidence>
<feature type="region of interest" description="Disordered" evidence="2">
    <location>
        <begin position="945"/>
        <end position="990"/>
    </location>
</feature>
<feature type="compositionally biased region" description="Low complexity" evidence="2">
    <location>
        <begin position="748"/>
        <end position="760"/>
    </location>
</feature>
<proteinExistence type="predicted"/>
<feature type="compositionally biased region" description="Low complexity" evidence="2">
    <location>
        <begin position="962"/>
        <end position="984"/>
    </location>
</feature>
<dbReference type="InterPro" id="IPR051876">
    <property type="entry name" value="ODA-DC/CCD"/>
</dbReference>
<dbReference type="Proteomes" id="UP000325113">
    <property type="component" value="Unassembled WGS sequence"/>
</dbReference>
<feature type="compositionally biased region" description="Low complexity" evidence="2">
    <location>
        <begin position="1013"/>
        <end position="1029"/>
    </location>
</feature>
<feature type="region of interest" description="Disordered" evidence="2">
    <location>
        <begin position="1"/>
        <end position="26"/>
    </location>
</feature>
<evidence type="ECO:0000256" key="1">
    <source>
        <dbReference type="SAM" id="Coils"/>
    </source>
</evidence>
<feature type="region of interest" description="Disordered" evidence="2">
    <location>
        <begin position="411"/>
        <end position="533"/>
    </location>
</feature>
<evidence type="ECO:0000256" key="2">
    <source>
        <dbReference type="SAM" id="MobiDB-lite"/>
    </source>
</evidence>
<feature type="compositionally biased region" description="Low complexity" evidence="2">
    <location>
        <begin position="487"/>
        <end position="507"/>
    </location>
</feature>
<feature type="region of interest" description="Disordered" evidence="2">
    <location>
        <begin position="800"/>
        <end position="866"/>
    </location>
</feature>
<feature type="compositionally biased region" description="Low complexity" evidence="2">
    <location>
        <begin position="447"/>
        <end position="460"/>
    </location>
</feature>
<gene>
    <name evidence="3" type="ORF">FNF31_00870</name>
</gene>
<feature type="region of interest" description="Disordered" evidence="2">
    <location>
        <begin position="687"/>
        <end position="760"/>
    </location>
</feature>
<dbReference type="PANTHER" id="PTHR21694">
    <property type="entry name" value="COILED-COIL DOMAIN-CONTAINING PROTEIN 63"/>
    <property type="match status" value="1"/>
</dbReference>
<feature type="region of interest" description="Disordered" evidence="2">
    <location>
        <begin position="1006"/>
        <end position="1047"/>
    </location>
</feature>
<reference evidence="3 4" key="1">
    <citation type="submission" date="2019-07" db="EMBL/GenBank/DDBJ databases">
        <title>Genomes of Cafeteria roenbergensis.</title>
        <authorList>
            <person name="Fischer M.G."/>
            <person name="Hackl T."/>
            <person name="Roman M."/>
        </authorList>
    </citation>
    <scope>NUCLEOTIDE SEQUENCE [LARGE SCALE GENOMIC DNA]</scope>
    <source>
        <strain evidence="3 4">Cflag</strain>
    </source>
</reference>
<feature type="region of interest" description="Disordered" evidence="2">
    <location>
        <begin position="378"/>
        <end position="398"/>
    </location>
</feature>
<feature type="coiled-coil region" evidence="1">
    <location>
        <begin position="224"/>
        <end position="258"/>
    </location>
</feature>
<feature type="compositionally biased region" description="Polar residues" evidence="2">
    <location>
        <begin position="702"/>
        <end position="712"/>
    </location>
</feature>
<dbReference type="AlphaFoldDB" id="A0A5A8DQK4"/>